<dbReference type="CTD" id="4541"/>
<protein>
    <submittedName>
        <fullName evidence="2">NADH dehydrogenase subunit 6</fullName>
    </submittedName>
</protein>
<accession>A9QXJ2</accession>
<geneLocation type="mitochondrion" evidence="2"/>
<feature type="transmembrane region" description="Helical" evidence="1">
    <location>
        <begin position="6"/>
        <end position="24"/>
    </location>
</feature>
<evidence type="ECO:0000313" key="2">
    <source>
        <dbReference type="EMBL" id="ABX59311.1"/>
    </source>
</evidence>
<gene>
    <name evidence="2" type="primary">ND6</name>
</gene>
<keyword evidence="2" id="KW-0496">Mitochondrion</keyword>
<keyword evidence="1" id="KW-0472">Membrane</keyword>
<keyword evidence="1" id="KW-0812">Transmembrane</keyword>
<feature type="transmembrane region" description="Helical" evidence="1">
    <location>
        <begin position="55"/>
        <end position="75"/>
    </location>
</feature>
<dbReference type="GeneID" id="67122612"/>
<dbReference type="RefSeq" id="YP_010133306.1">
    <property type="nucleotide sequence ID" value="NC_056769.1"/>
</dbReference>
<name>A9QXJ2_LEPSM</name>
<feature type="transmembrane region" description="Helical" evidence="1">
    <location>
        <begin position="119"/>
        <end position="138"/>
    </location>
</feature>
<keyword evidence="1" id="KW-1133">Transmembrane helix</keyword>
<dbReference type="AlphaFoldDB" id="A9QXJ2"/>
<evidence type="ECO:0000256" key="1">
    <source>
        <dbReference type="SAM" id="Phobius"/>
    </source>
</evidence>
<sequence length="150" mass="16450">MSFEEIFFKLMVISSVACTMILGLIPSPFMLCLLIVVLTSVSCGMVSIFCSQWLSYALVIVFLGGMMVLFTYASSMSVSDKLTKSSSWKMLFVFLIMGLTLSAPTGFKVYMGSLYSNNGAVMLLILTFYLLLCLFSVVKMVEVSKGALIS</sequence>
<feature type="transmembrane region" description="Helical" evidence="1">
    <location>
        <begin position="87"/>
        <end position="107"/>
    </location>
</feature>
<reference evidence="2" key="1">
    <citation type="submission" date="2007-11" db="EMBL/GenBank/DDBJ databases">
        <title>Analysis of EST and mitochondrial DNA from the Pacific Salmon Louse, Lepeophtheirus salmonis.</title>
        <authorList>
            <person name="Yazawa R."/>
            <person name="Yasuike M."/>
            <person name="Leong J."/>
            <person name="Cooper G.A."/>
            <person name="Beetz-Sargent M."/>
            <person name="Robb A."/>
            <person name="Davidson W.S."/>
            <person name="Jones S.R.M."/>
            <person name="Koop B.F."/>
        </authorList>
    </citation>
    <scope>NUCLEOTIDE SEQUENCE</scope>
</reference>
<dbReference type="EMBL" id="EU288200">
    <property type="protein sequence ID" value="ABX59311.1"/>
    <property type="molecule type" value="Genomic_DNA"/>
</dbReference>
<dbReference type="KEGG" id="lsm:67122612"/>
<organism evidence="2">
    <name type="scientific">Lepeophtheirus salmonis</name>
    <name type="common">Salmon louse</name>
    <name type="synonym">Caligus salmonis</name>
    <dbReference type="NCBI Taxonomy" id="72036"/>
    <lineage>
        <taxon>Eukaryota</taxon>
        <taxon>Metazoa</taxon>
        <taxon>Ecdysozoa</taxon>
        <taxon>Arthropoda</taxon>
        <taxon>Crustacea</taxon>
        <taxon>Multicrustacea</taxon>
        <taxon>Hexanauplia</taxon>
        <taxon>Copepoda</taxon>
        <taxon>Siphonostomatoida</taxon>
        <taxon>Caligidae</taxon>
        <taxon>Lepeophtheirus</taxon>
    </lineage>
</organism>
<proteinExistence type="predicted"/>